<evidence type="ECO:0000256" key="1">
    <source>
        <dbReference type="ARBA" id="ARBA00004477"/>
    </source>
</evidence>
<evidence type="ECO:0000256" key="7">
    <source>
        <dbReference type="ARBA" id="ARBA00023136"/>
    </source>
</evidence>
<reference evidence="10 12" key="1">
    <citation type="journal article" date="2021" name="G3 (Bethesda)">
        <title>Genomic diversity, chromosomal rearrangements, and interspecies hybridization in the ogataea polymorpha species complex.</title>
        <authorList>
            <person name="Hanson S.J."/>
            <person name="Cinneide E.O."/>
            <person name="Salzberg L.I."/>
            <person name="Wolfe K.H."/>
            <person name="McGowan J."/>
            <person name="Fitzpatrick D.A."/>
            <person name="Matlin K."/>
        </authorList>
    </citation>
    <scope>NUCLEOTIDE SEQUENCE</scope>
    <source>
        <strain evidence="11">81-436-3</strain>
        <strain evidence="10">83-405-1</strain>
    </source>
</reference>
<keyword evidence="2" id="KW-0813">Transport</keyword>
<dbReference type="GO" id="GO:0005460">
    <property type="term" value="F:UDP-glucose transmembrane transporter activity"/>
    <property type="evidence" value="ECO:0007669"/>
    <property type="project" value="TreeGrafter"/>
</dbReference>
<keyword evidence="12" id="KW-1185">Reference proteome</keyword>
<evidence type="ECO:0000313" key="11">
    <source>
        <dbReference type="EMBL" id="KAG7765981.1"/>
    </source>
</evidence>
<feature type="transmembrane region" description="Helical" evidence="9">
    <location>
        <begin position="59"/>
        <end position="80"/>
    </location>
</feature>
<dbReference type="Proteomes" id="UP000697297">
    <property type="component" value="Unassembled WGS sequence"/>
</dbReference>
<dbReference type="EMBL" id="JAHLUH010000011">
    <property type="protein sequence ID" value="KAG7725770.1"/>
    <property type="molecule type" value="Genomic_DNA"/>
</dbReference>
<comment type="caution">
    <text evidence="10">The sequence shown here is derived from an EMBL/GenBank/DDBJ whole genome shotgun (WGS) entry which is preliminary data.</text>
</comment>
<dbReference type="GO" id="GO:0000139">
    <property type="term" value="C:Golgi membrane"/>
    <property type="evidence" value="ECO:0007669"/>
    <property type="project" value="TreeGrafter"/>
</dbReference>
<name>A0AAN6D3G1_9ASCO</name>
<evidence type="ECO:0000313" key="10">
    <source>
        <dbReference type="EMBL" id="KAG7725770.1"/>
    </source>
</evidence>
<dbReference type="GO" id="GO:0005789">
    <property type="term" value="C:endoplasmic reticulum membrane"/>
    <property type="evidence" value="ECO:0007669"/>
    <property type="project" value="UniProtKB-SubCell"/>
</dbReference>
<keyword evidence="3" id="KW-0762">Sugar transport</keyword>
<dbReference type="EMBL" id="JAHLUN010000005">
    <property type="protein sequence ID" value="KAG7765981.1"/>
    <property type="molecule type" value="Genomic_DNA"/>
</dbReference>
<evidence type="ECO:0000256" key="4">
    <source>
        <dbReference type="ARBA" id="ARBA00022692"/>
    </source>
</evidence>
<dbReference type="GO" id="GO:0005459">
    <property type="term" value="F:UDP-galactose transmembrane transporter activity"/>
    <property type="evidence" value="ECO:0007669"/>
    <property type="project" value="TreeGrafter"/>
</dbReference>
<keyword evidence="7 9" id="KW-0472">Membrane</keyword>
<feature type="transmembrane region" description="Helical" evidence="9">
    <location>
        <begin position="101"/>
        <end position="120"/>
    </location>
</feature>
<evidence type="ECO:0000256" key="5">
    <source>
        <dbReference type="ARBA" id="ARBA00022824"/>
    </source>
</evidence>
<dbReference type="InterPro" id="IPR013657">
    <property type="entry name" value="SCL35B1-4/HUT1"/>
</dbReference>
<dbReference type="AlphaFoldDB" id="A0AAN6D3G1"/>
<sequence length="316" mass="35501">MVNNKPAQSQTSVSKSPSALMLVVCIAGIYGSFLSWSYLQEKISSKNYSSDGEAYFKAPLIINSVQAFFAMIVGTVYMSVKSRRLETPFHFLFRDAELLRNFVLIALSQAVSSPIAYQSLNHLDYLFYLLAKSCKLIPVMLVHRLLYNSKFPPYKYVVAGLVTFGVVVFSISNETKSTSNDVRKNHRSSSHGRPELAQRGLHIHIHSLIYATTELFQAVHGQQWVGSGAGYPNVRVAGISWPNLHFLNVGELWLSATSHSHSDAQDVFDVSQRVSFWPQIEREPVVRPLDRLCGDIPGIFLQDVRASEQNRLDVVY</sequence>
<accession>A0AAN6D3G1</accession>
<keyword evidence="6 9" id="KW-1133">Transmembrane helix</keyword>
<dbReference type="PANTHER" id="PTHR10778:SF10">
    <property type="entry name" value="SOLUTE CARRIER FAMILY 35 MEMBER B1"/>
    <property type="match status" value="1"/>
</dbReference>
<protein>
    <recommendedName>
        <fullName evidence="8">UDP-galactose transporter homolog 1</fullName>
    </recommendedName>
</protein>
<dbReference type="Pfam" id="PF08449">
    <property type="entry name" value="UAA"/>
    <property type="match status" value="1"/>
</dbReference>
<organism evidence="10 13">
    <name type="scientific">Ogataea haglerorum</name>
    <dbReference type="NCBI Taxonomy" id="1937702"/>
    <lineage>
        <taxon>Eukaryota</taxon>
        <taxon>Fungi</taxon>
        <taxon>Dikarya</taxon>
        <taxon>Ascomycota</taxon>
        <taxon>Saccharomycotina</taxon>
        <taxon>Pichiomycetes</taxon>
        <taxon>Pichiales</taxon>
        <taxon>Pichiaceae</taxon>
        <taxon>Ogataea</taxon>
    </lineage>
</organism>
<evidence type="ECO:0000256" key="3">
    <source>
        <dbReference type="ARBA" id="ARBA00022597"/>
    </source>
</evidence>
<gene>
    <name evidence="10" type="ORF">KL933_003818</name>
    <name evidence="11" type="ORF">KL946_002161</name>
</gene>
<evidence type="ECO:0000313" key="12">
    <source>
        <dbReference type="Proteomes" id="UP000697297"/>
    </source>
</evidence>
<dbReference type="Proteomes" id="UP000738402">
    <property type="component" value="Unassembled WGS sequence"/>
</dbReference>
<proteinExistence type="predicted"/>
<evidence type="ECO:0000256" key="6">
    <source>
        <dbReference type="ARBA" id="ARBA00022989"/>
    </source>
</evidence>
<evidence type="ECO:0000256" key="8">
    <source>
        <dbReference type="ARBA" id="ARBA00041103"/>
    </source>
</evidence>
<feature type="transmembrane region" description="Helical" evidence="9">
    <location>
        <begin position="154"/>
        <end position="172"/>
    </location>
</feature>
<keyword evidence="5" id="KW-0256">Endoplasmic reticulum</keyword>
<evidence type="ECO:0000256" key="9">
    <source>
        <dbReference type="SAM" id="Phobius"/>
    </source>
</evidence>
<feature type="transmembrane region" description="Helical" evidence="9">
    <location>
        <begin position="20"/>
        <end position="39"/>
    </location>
</feature>
<keyword evidence="4 9" id="KW-0812">Transmembrane</keyword>
<evidence type="ECO:0000313" key="13">
    <source>
        <dbReference type="Proteomes" id="UP000738402"/>
    </source>
</evidence>
<comment type="subcellular location">
    <subcellularLocation>
        <location evidence="1">Endoplasmic reticulum membrane</location>
        <topology evidence="1">Multi-pass membrane protein</topology>
    </subcellularLocation>
</comment>
<evidence type="ECO:0000256" key="2">
    <source>
        <dbReference type="ARBA" id="ARBA00022448"/>
    </source>
</evidence>
<dbReference type="PANTHER" id="PTHR10778">
    <property type="entry name" value="SOLUTE CARRIER FAMILY 35 MEMBER B"/>
    <property type="match status" value="1"/>
</dbReference>